<name>A0A852THM3_9BACI</name>
<protein>
    <submittedName>
        <fullName evidence="2">Uncharacterized protein</fullName>
    </submittedName>
</protein>
<keyword evidence="1" id="KW-1133">Transmembrane helix</keyword>
<feature type="transmembrane region" description="Helical" evidence="1">
    <location>
        <begin position="9"/>
        <end position="27"/>
    </location>
</feature>
<reference evidence="3" key="2">
    <citation type="submission" date="2020-08" db="EMBL/GenBank/DDBJ databases">
        <title>The Agave Microbiome: Exploring the role of microbial communities in plant adaptations to desert environments.</title>
        <authorList>
            <person name="Partida-Martinez L.P."/>
        </authorList>
    </citation>
    <scope>NUCLEOTIDE SEQUENCE [LARGE SCALE GENOMIC DNA]</scope>
    <source>
        <strain evidence="3">AT2.8</strain>
    </source>
</reference>
<sequence length="523" mass="60022">MNKKFATKLHWIVPGIIMIIGILLLFYENFSDVTEHPADDWSRALTIGETELNQLPPVKVTENGDFIFTRFEDGKLATTTLGKDFTVKKEKTYNIPVNKWTQVYQKENTIIYFDFKNIYDEDRNMLVSDVEKFYPLETTTLYVKDHVLYQLSPETKTSEKLMEIDLDKLDIIPQENEEGVNLLTYTSDPTGVDVTLQQHANEKLTTVYQSRINVDPGKAVNDIAFALDGQTLTLLLQEELQSTQGGNPEFFNYFLLTSITNPNAQTLNQLTFEDPAGQNSLKEVSDVVLTFRNGKPTILFHANGQTQTQFNDSTTFNIYSAEISESGTTKTERRSNTPEISTKPQWINEEIIAWVDLDGDDHKIKVSSSDIKTVDSLIKYTQDDWLQALGKTFGMITSSFFGIAFAVIWFIWPILFVVFMYIFRNRIADRDPVWYFYTGIGLYAVAALIWKDRFFLDTIYTKAPSYLTFTGSSYVYMILFAIIAFWLTMHTKKANDWAGTVRISYFVGLHILLLTIFFGPYII</sequence>
<evidence type="ECO:0000256" key="1">
    <source>
        <dbReference type="SAM" id="Phobius"/>
    </source>
</evidence>
<dbReference type="Proteomes" id="UP000548423">
    <property type="component" value="Unassembled WGS sequence"/>
</dbReference>
<keyword evidence="1" id="KW-0812">Transmembrane</keyword>
<accession>A0A852THM3</accession>
<comment type="caution">
    <text evidence="2">The sequence shown here is derived from an EMBL/GenBank/DDBJ whole genome shotgun (WGS) entry which is preliminary data.</text>
</comment>
<dbReference type="AlphaFoldDB" id="A0A852THM3"/>
<evidence type="ECO:0000313" key="3">
    <source>
        <dbReference type="Proteomes" id="UP000548423"/>
    </source>
</evidence>
<dbReference type="EMBL" id="JACCBX010000008">
    <property type="protein sequence ID" value="NYE07226.1"/>
    <property type="molecule type" value="Genomic_DNA"/>
</dbReference>
<keyword evidence="1" id="KW-0472">Membrane</keyword>
<feature type="transmembrane region" description="Helical" evidence="1">
    <location>
        <begin position="400"/>
        <end position="422"/>
    </location>
</feature>
<feature type="transmembrane region" description="Helical" evidence="1">
    <location>
        <begin position="471"/>
        <end position="489"/>
    </location>
</feature>
<gene>
    <name evidence="2" type="ORF">F4694_004011</name>
</gene>
<proteinExistence type="predicted"/>
<reference evidence="3" key="1">
    <citation type="submission" date="2020-07" db="EMBL/GenBank/DDBJ databases">
        <authorList>
            <person name="Partida-Martinez L."/>
            <person name="Huntemann M."/>
            <person name="Clum A."/>
            <person name="Wang J."/>
            <person name="Palaniappan K."/>
            <person name="Ritter S."/>
            <person name="Chen I.-M."/>
            <person name="Stamatis D."/>
            <person name="Reddy T."/>
            <person name="O'Malley R."/>
            <person name="Daum C."/>
            <person name="Shapiro N."/>
            <person name="Ivanova N."/>
            <person name="Kyrpides N."/>
            <person name="Woyke T."/>
        </authorList>
    </citation>
    <scope>NUCLEOTIDE SEQUENCE [LARGE SCALE GENOMIC DNA]</scope>
    <source>
        <strain evidence="3">AT2.8</strain>
    </source>
</reference>
<feature type="transmembrane region" description="Helical" evidence="1">
    <location>
        <begin position="434"/>
        <end position="451"/>
    </location>
</feature>
<feature type="transmembrane region" description="Helical" evidence="1">
    <location>
        <begin position="501"/>
        <end position="522"/>
    </location>
</feature>
<evidence type="ECO:0000313" key="2">
    <source>
        <dbReference type="EMBL" id="NYE07226.1"/>
    </source>
</evidence>
<organism evidence="2 3">
    <name type="scientific">Neobacillus niacini</name>
    <dbReference type="NCBI Taxonomy" id="86668"/>
    <lineage>
        <taxon>Bacteria</taxon>
        <taxon>Bacillati</taxon>
        <taxon>Bacillota</taxon>
        <taxon>Bacilli</taxon>
        <taxon>Bacillales</taxon>
        <taxon>Bacillaceae</taxon>
        <taxon>Neobacillus</taxon>
    </lineage>
</organism>